<accession>A0ABT7IUX3</accession>
<dbReference type="Proteomes" id="UP001241926">
    <property type="component" value="Unassembled WGS sequence"/>
</dbReference>
<dbReference type="RefSeq" id="WP_093718855.1">
    <property type="nucleotide sequence ID" value="NZ_JASJUS010000005.1"/>
</dbReference>
<evidence type="ECO:0000313" key="2">
    <source>
        <dbReference type="Proteomes" id="UP001241926"/>
    </source>
</evidence>
<sequence length="71" mass="8067">MEPEPEQAGYRDRVLLSELDKATSRTTIEDTMRKYGVIRTDLRLHGNMAADEFEQFIVTIIGSLPSTADEH</sequence>
<keyword evidence="2" id="KW-1185">Reference proteome</keyword>
<dbReference type="EMBL" id="JASJUS010000005">
    <property type="protein sequence ID" value="MDL2076389.1"/>
    <property type="molecule type" value="Genomic_DNA"/>
</dbReference>
<evidence type="ECO:0000313" key="1">
    <source>
        <dbReference type="EMBL" id="MDL2076389.1"/>
    </source>
</evidence>
<comment type="caution">
    <text evidence="1">The sequence shown here is derived from an EMBL/GenBank/DDBJ whole genome shotgun (WGS) entry which is preliminary data.</text>
</comment>
<proteinExistence type="predicted"/>
<name>A0ABT7IUX3_9ACTN</name>
<protein>
    <submittedName>
        <fullName evidence="1">Uncharacterized protein</fullName>
    </submittedName>
</protein>
<organism evidence="1 2">
    <name type="scientific">Streptomyces fuscus</name>
    <dbReference type="NCBI Taxonomy" id="3048495"/>
    <lineage>
        <taxon>Bacteria</taxon>
        <taxon>Bacillati</taxon>
        <taxon>Actinomycetota</taxon>
        <taxon>Actinomycetes</taxon>
        <taxon>Kitasatosporales</taxon>
        <taxon>Streptomycetaceae</taxon>
        <taxon>Streptomyces</taxon>
    </lineage>
</organism>
<gene>
    <name evidence="1" type="ORF">QNN03_08050</name>
</gene>
<reference evidence="1 2" key="1">
    <citation type="submission" date="2023-05" db="EMBL/GenBank/DDBJ databases">
        <title>Streptomyces fuscus sp. nov., a brown-black pigment producing actinomyces isolated from dry sand of Sea duck farm.</title>
        <authorList>
            <person name="Xie J."/>
            <person name="Shen N."/>
        </authorList>
    </citation>
    <scope>NUCLEOTIDE SEQUENCE [LARGE SCALE GENOMIC DNA]</scope>
    <source>
        <strain evidence="1 2">GXMU-J15</strain>
    </source>
</reference>